<dbReference type="PANTHER" id="PTHR33514">
    <property type="entry name" value="PROTEIN ABCI12, CHLOROPLASTIC"/>
    <property type="match status" value="1"/>
</dbReference>
<dbReference type="KEGG" id="erl:AOC36_03500"/>
<dbReference type="Pfam" id="PF02361">
    <property type="entry name" value="CbiQ"/>
    <property type="match status" value="1"/>
</dbReference>
<feature type="transmembrane region" description="Helical" evidence="5">
    <location>
        <begin position="112"/>
        <end position="131"/>
    </location>
</feature>
<keyword evidence="2 5" id="KW-0812">Transmembrane</keyword>
<evidence type="ECO:0000313" key="7">
    <source>
        <dbReference type="Proteomes" id="UP000063781"/>
    </source>
</evidence>
<dbReference type="AlphaFoldDB" id="A0A0X8GZF4"/>
<name>A0A0X8GZF4_9FIRM</name>
<gene>
    <name evidence="6" type="ORF">AOC36_03500</name>
</gene>
<keyword evidence="7" id="KW-1185">Reference proteome</keyword>
<feature type="transmembrane region" description="Helical" evidence="5">
    <location>
        <begin position="246"/>
        <end position="265"/>
    </location>
</feature>
<proteinExistence type="predicted"/>
<keyword evidence="4 5" id="KW-0472">Membrane</keyword>
<dbReference type="RefSeq" id="WP_067631495.1">
    <property type="nucleotide sequence ID" value="NZ_CP013213.1"/>
</dbReference>
<dbReference type="GO" id="GO:0005886">
    <property type="term" value="C:plasma membrane"/>
    <property type="evidence" value="ECO:0007669"/>
    <property type="project" value="UniProtKB-ARBA"/>
</dbReference>
<evidence type="ECO:0000256" key="3">
    <source>
        <dbReference type="ARBA" id="ARBA00022989"/>
    </source>
</evidence>
<sequence length="271" mass="30500">MKNIALGRYIPLNSIVHKLDPRMKICSMIVLMTSIFLVGKANALYAYGLIGLFLIVAILSAKLTFGFILKSLKPMMFMLVFLTIINIFQMRTGRVLVSIGDFKIYSDALTQTLFIVVRLVFMIMITTLLTATTTPLDLTLGIEDLLSPFKKMGVPAHEIAMMISIALRFIPILIEDTQRIMNAQSSRGVDFKEGSFKEKILGVVSLIIPLFVSVLHRAEDLADSMEARGYYPGLNRTRYKQLSIKFMDLFVFVLCIALCVGVFMIRRIPVL</sequence>
<dbReference type="OrthoDB" id="8075495at2"/>
<evidence type="ECO:0000313" key="6">
    <source>
        <dbReference type="EMBL" id="AMC93074.1"/>
    </source>
</evidence>
<organism evidence="6 7">
    <name type="scientific">Erysipelothrix larvae</name>
    <dbReference type="NCBI Taxonomy" id="1514105"/>
    <lineage>
        <taxon>Bacteria</taxon>
        <taxon>Bacillati</taxon>
        <taxon>Bacillota</taxon>
        <taxon>Erysipelotrichia</taxon>
        <taxon>Erysipelotrichales</taxon>
        <taxon>Erysipelotrichaceae</taxon>
        <taxon>Erysipelothrix</taxon>
    </lineage>
</organism>
<dbReference type="InterPro" id="IPR003339">
    <property type="entry name" value="ABC/ECF_trnsptr_transmembrane"/>
</dbReference>
<feature type="transmembrane region" description="Helical" evidence="5">
    <location>
        <begin position="44"/>
        <end position="68"/>
    </location>
</feature>
<accession>A0A0X8GZF4</accession>
<evidence type="ECO:0000256" key="2">
    <source>
        <dbReference type="ARBA" id="ARBA00022692"/>
    </source>
</evidence>
<protein>
    <submittedName>
        <fullName evidence="6">Transporter</fullName>
    </submittedName>
</protein>
<evidence type="ECO:0000256" key="4">
    <source>
        <dbReference type="ARBA" id="ARBA00023136"/>
    </source>
</evidence>
<evidence type="ECO:0000256" key="1">
    <source>
        <dbReference type="ARBA" id="ARBA00004141"/>
    </source>
</evidence>
<keyword evidence="3 5" id="KW-1133">Transmembrane helix</keyword>
<dbReference type="STRING" id="1514105.AOC36_03500"/>
<dbReference type="CDD" id="cd16914">
    <property type="entry name" value="EcfT"/>
    <property type="match status" value="1"/>
</dbReference>
<reference evidence="6 7" key="1">
    <citation type="submission" date="2015-10" db="EMBL/GenBank/DDBJ databases">
        <title>Erysipelothrix larvae sp. LV19 isolated from the larval gut of the rhinoceros beetle, Trypoxylus dichotomus.</title>
        <authorList>
            <person name="Lim S."/>
            <person name="Kim B.-C."/>
        </authorList>
    </citation>
    <scope>NUCLEOTIDE SEQUENCE [LARGE SCALE GENOMIC DNA]</scope>
    <source>
        <strain evidence="6 7">LV19</strain>
    </source>
</reference>
<dbReference type="Proteomes" id="UP000063781">
    <property type="component" value="Chromosome"/>
</dbReference>
<dbReference type="EMBL" id="CP013213">
    <property type="protein sequence ID" value="AMC93074.1"/>
    <property type="molecule type" value="Genomic_DNA"/>
</dbReference>
<feature type="transmembrane region" description="Helical" evidence="5">
    <location>
        <begin position="152"/>
        <end position="174"/>
    </location>
</feature>
<evidence type="ECO:0000256" key="5">
    <source>
        <dbReference type="SAM" id="Phobius"/>
    </source>
</evidence>
<dbReference type="PANTHER" id="PTHR33514:SF13">
    <property type="entry name" value="PROTEIN ABCI12, CHLOROPLASTIC"/>
    <property type="match status" value="1"/>
</dbReference>
<comment type="subcellular location">
    <subcellularLocation>
        <location evidence="1">Membrane</location>
        <topology evidence="1">Multi-pass membrane protein</topology>
    </subcellularLocation>
</comment>